<dbReference type="Gene3D" id="1.10.287.1100">
    <property type="entry name" value="Sporulation inhibitor A"/>
    <property type="match status" value="1"/>
</dbReference>
<dbReference type="Proteomes" id="UP000682713">
    <property type="component" value="Unassembled WGS sequence"/>
</dbReference>
<proteinExistence type="predicted"/>
<accession>A0A942TL95</accession>
<dbReference type="EMBL" id="JAGYPJ010000001">
    <property type="protein sequence ID" value="MBS4198324.1"/>
    <property type="molecule type" value="Genomic_DNA"/>
</dbReference>
<evidence type="ECO:0000313" key="1">
    <source>
        <dbReference type="EMBL" id="MBS4198324.1"/>
    </source>
</evidence>
<organism evidence="1 2">
    <name type="scientific">Lederbergia citrisecunda</name>
    <dbReference type="NCBI Taxonomy" id="2833583"/>
    <lineage>
        <taxon>Bacteria</taxon>
        <taxon>Bacillati</taxon>
        <taxon>Bacillota</taxon>
        <taxon>Bacilli</taxon>
        <taxon>Bacillales</taxon>
        <taxon>Bacillaceae</taxon>
        <taxon>Lederbergia</taxon>
    </lineage>
</organism>
<keyword evidence="2" id="KW-1185">Reference proteome</keyword>
<dbReference type="InterPro" id="IPR036916">
    <property type="entry name" value="Sda_sf"/>
</dbReference>
<dbReference type="Pfam" id="PF08970">
    <property type="entry name" value="Sda"/>
    <property type="match status" value="1"/>
</dbReference>
<protein>
    <submittedName>
        <fullName evidence="1">Sporulation histidine kinase inhibitor Sda</fullName>
    </submittedName>
</protein>
<dbReference type="SUPFAM" id="SSF100985">
    <property type="entry name" value="Sporulation inhibitor Sda"/>
    <property type="match status" value="1"/>
</dbReference>
<gene>
    <name evidence="1" type="primary">sda</name>
    <name evidence="1" type="ORF">KHA93_01450</name>
</gene>
<dbReference type="AlphaFoldDB" id="A0A942TL95"/>
<reference evidence="1 2" key="1">
    <citation type="submission" date="2021-05" db="EMBL/GenBank/DDBJ databases">
        <title>Novel Bacillus species.</title>
        <authorList>
            <person name="Liu G."/>
        </authorList>
    </citation>
    <scope>NUCLEOTIDE SEQUENCE [LARGE SCALE GENOMIC DNA]</scope>
    <source>
        <strain evidence="1 2">FJAT-49732</strain>
    </source>
</reference>
<evidence type="ECO:0000313" key="2">
    <source>
        <dbReference type="Proteomes" id="UP000682713"/>
    </source>
</evidence>
<name>A0A942TL95_9BACI</name>
<sequence length="42" mass="5091">MKEMSNELLISLFRKAKCNKLDHNLIKLLHDEIKRRKIYPPL</sequence>
<dbReference type="InterPro" id="IPR015064">
    <property type="entry name" value="Sda"/>
</dbReference>
<comment type="caution">
    <text evidence="1">The sequence shown here is derived from an EMBL/GenBank/DDBJ whole genome shotgun (WGS) entry which is preliminary data.</text>
</comment>